<dbReference type="Pfam" id="PF01471">
    <property type="entry name" value="PG_binding_1"/>
    <property type="match status" value="1"/>
</dbReference>
<sequence length="210" mass="22407">MRRTAFADGRNPVICRETGSTGQENRAVYLRILFPGLLALSACGPAATPDISGLIAPNTVEVSRGMGPPGADPNACYGRETTPAVIETVTDQIMLQPPQIGSAGEVREPAIFITETRQQIVRERRELWFETPCQAEIGDPEFISTLQRALAARDLYRGPPSGIMDARTRRAIRAFQAPQGLDSPILSLAAARQLGLAVWDPAAAAGGEAG</sequence>
<feature type="domain" description="Peptidoglycan binding-like" evidence="1">
    <location>
        <begin position="142"/>
        <end position="181"/>
    </location>
</feature>
<name>A0A3L9Y7S9_9RHOB</name>
<evidence type="ECO:0000313" key="3">
    <source>
        <dbReference type="Proteomes" id="UP000281343"/>
    </source>
</evidence>
<dbReference type="Proteomes" id="UP000281343">
    <property type="component" value="Unassembled WGS sequence"/>
</dbReference>
<proteinExistence type="predicted"/>
<evidence type="ECO:0000259" key="1">
    <source>
        <dbReference type="Pfam" id="PF01471"/>
    </source>
</evidence>
<reference evidence="2 3" key="1">
    <citation type="submission" date="2018-10" db="EMBL/GenBank/DDBJ databases">
        <authorList>
            <person name="Jung H.S."/>
            <person name="Jeon C.O."/>
        </authorList>
    </citation>
    <scope>NUCLEOTIDE SEQUENCE [LARGE SCALE GENOMIC DNA]</scope>
    <source>
        <strain evidence="2 3">MA-7-27</strain>
    </source>
</reference>
<comment type="caution">
    <text evidence="2">The sequence shown here is derived from an EMBL/GenBank/DDBJ whole genome shotgun (WGS) entry which is preliminary data.</text>
</comment>
<gene>
    <name evidence="2" type="ORF">D9R08_05005</name>
</gene>
<dbReference type="InterPro" id="IPR036365">
    <property type="entry name" value="PGBD-like_sf"/>
</dbReference>
<dbReference type="InterPro" id="IPR002477">
    <property type="entry name" value="Peptidoglycan-bd-like"/>
</dbReference>
<evidence type="ECO:0000313" key="2">
    <source>
        <dbReference type="EMBL" id="RMA43328.1"/>
    </source>
</evidence>
<dbReference type="InterPro" id="IPR036366">
    <property type="entry name" value="PGBDSf"/>
</dbReference>
<dbReference type="SUPFAM" id="SSF47090">
    <property type="entry name" value="PGBD-like"/>
    <property type="match status" value="1"/>
</dbReference>
<accession>A0A3L9Y7S9</accession>
<organism evidence="2 3">
    <name type="scientific">Rhodophyticola porphyridii</name>
    <dbReference type="NCBI Taxonomy" id="1852017"/>
    <lineage>
        <taxon>Bacteria</taxon>
        <taxon>Pseudomonadati</taxon>
        <taxon>Pseudomonadota</taxon>
        <taxon>Alphaproteobacteria</taxon>
        <taxon>Rhodobacterales</taxon>
        <taxon>Roseobacteraceae</taxon>
        <taxon>Rhodophyticola</taxon>
    </lineage>
</organism>
<protein>
    <submittedName>
        <fullName evidence="2">Peptidoglycan-binding protein</fullName>
    </submittedName>
</protein>
<dbReference type="OrthoDB" id="7861420at2"/>
<dbReference type="AlphaFoldDB" id="A0A3L9Y7S9"/>
<dbReference type="EMBL" id="RCNT01000002">
    <property type="protein sequence ID" value="RMA43328.1"/>
    <property type="molecule type" value="Genomic_DNA"/>
</dbReference>
<dbReference type="Gene3D" id="1.10.101.10">
    <property type="entry name" value="PGBD-like superfamily/PGBD"/>
    <property type="match status" value="1"/>
</dbReference>
<keyword evidence="3" id="KW-1185">Reference proteome</keyword>